<protein>
    <submittedName>
        <fullName evidence="1">Asparagine synthetase</fullName>
    </submittedName>
</protein>
<accession>A0A370D7T1</accession>
<comment type="caution">
    <text evidence="1">The sequence shown here is derived from an EMBL/GenBank/DDBJ whole genome shotgun (WGS) entry which is preliminary data.</text>
</comment>
<dbReference type="AlphaFoldDB" id="A0A370D7T1"/>
<name>A0A370D7T1_9GAMM</name>
<organism evidence="1 2">
    <name type="scientific">endosymbiont of Escarpia spicata</name>
    <dbReference type="NCBI Taxonomy" id="2200908"/>
    <lineage>
        <taxon>Bacteria</taxon>
        <taxon>Pseudomonadati</taxon>
        <taxon>Pseudomonadota</taxon>
        <taxon>Gammaproteobacteria</taxon>
        <taxon>sulfur-oxidizing symbionts</taxon>
    </lineage>
</organism>
<dbReference type="PROSITE" id="PS51257">
    <property type="entry name" value="PROKAR_LIPOPROTEIN"/>
    <property type="match status" value="1"/>
</dbReference>
<evidence type="ECO:0000313" key="2">
    <source>
        <dbReference type="Proteomes" id="UP000254771"/>
    </source>
</evidence>
<sequence length="133" mass="15117">MVKRVVQLSLVLLLVLSGCKTMDEHKQVSALEDTLRRYEGTIRWGSVDSAQGFRNINAAGDPPPPVRADLRVTSYEVVQGPTMLDETTAVQIADIQYTFDERPVLRSIVDQQVWKYDESKKLWQLQSPVPLFK</sequence>
<reference evidence="1 2" key="1">
    <citation type="journal article" date="2018" name="ISME J.">
        <title>Endosymbiont genomes yield clues of tubeworm success.</title>
        <authorList>
            <person name="Li Y."/>
            <person name="Liles M.R."/>
            <person name="Halanych K.M."/>
        </authorList>
    </citation>
    <scope>NUCLEOTIDE SEQUENCE [LARGE SCALE GENOMIC DNA]</scope>
    <source>
        <strain evidence="1">A1462</strain>
    </source>
</reference>
<gene>
    <name evidence="1" type="ORF">DIZ78_18250</name>
</gene>
<dbReference type="EMBL" id="QFXE01000023">
    <property type="protein sequence ID" value="RDH81005.1"/>
    <property type="molecule type" value="Genomic_DNA"/>
</dbReference>
<evidence type="ECO:0000313" key="1">
    <source>
        <dbReference type="EMBL" id="RDH81005.1"/>
    </source>
</evidence>
<keyword evidence="2" id="KW-1185">Reference proteome</keyword>
<proteinExistence type="predicted"/>
<dbReference type="Proteomes" id="UP000254771">
    <property type="component" value="Unassembled WGS sequence"/>
</dbReference>